<comment type="caution">
    <text evidence="1">The sequence shown here is derived from an EMBL/GenBank/DDBJ whole genome shotgun (WGS) entry which is preliminary data.</text>
</comment>
<dbReference type="NCBIfam" id="TIGR01549">
    <property type="entry name" value="HAD-SF-IA-v1"/>
    <property type="match status" value="1"/>
</dbReference>
<organism evidence="1 2">
    <name type="scientific">Candidatus Falkowbacteria bacterium HGW-Falkowbacteria-1</name>
    <dbReference type="NCBI Taxonomy" id="2013768"/>
    <lineage>
        <taxon>Bacteria</taxon>
        <taxon>Candidatus Falkowiibacteriota</taxon>
    </lineage>
</organism>
<reference evidence="1 2" key="1">
    <citation type="journal article" date="2017" name="ISME J.">
        <title>Potential for microbial H2 and metal transformations associated with novel bacteria and archaea in deep terrestrial subsurface sediments.</title>
        <authorList>
            <person name="Hernsdorf A.W."/>
            <person name="Amano Y."/>
            <person name="Miyakawa K."/>
            <person name="Ise K."/>
            <person name="Suzuki Y."/>
            <person name="Anantharaman K."/>
            <person name="Probst A."/>
            <person name="Burstein D."/>
            <person name="Thomas B.C."/>
            <person name="Banfield J.F."/>
        </authorList>
    </citation>
    <scope>NUCLEOTIDE SEQUENCE [LARGE SCALE GENOMIC DNA]</scope>
    <source>
        <strain evidence="1">HGW-Falkowbacteria-1</strain>
    </source>
</reference>
<protein>
    <recommendedName>
        <fullName evidence="3">HAD family hydrolase</fullName>
    </recommendedName>
</protein>
<dbReference type="PANTHER" id="PTHR43434:SF1">
    <property type="entry name" value="PHOSPHOGLYCOLATE PHOSPHATASE"/>
    <property type="match status" value="1"/>
</dbReference>
<dbReference type="Proteomes" id="UP000233517">
    <property type="component" value="Unassembled WGS sequence"/>
</dbReference>
<sequence length="237" mass="27554">MKKIDYSQWAFIWDLDGTLIQTTEDGVKRVRFVCEKVGLLPEKIPDNQMFRRLWGMPYVELVIKVSDELSWGKQDLINYWKEEKKYKYPKPKKFGYINSGLQYLKDIGVKLAIISSRDKKSMLKIAEECGLNLSFFSYIQGNGCHDFVKPDKRVFDKVEEFFVSQGMTLDKFVYIGDTVDYDYQAARNRGFLFVAVASSFIATPTDFIVAGLNKKLIYTDPSELCLEVDRIIKFFVD</sequence>
<dbReference type="GO" id="GO:0006281">
    <property type="term" value="P:DNA repair"/>
    <property type="evidence" value="ECO:0007669"/>
    <property type="project" value="TreeGrafter"/>
</dbReference>
<dbReference type="EMBL" id="PHAI01000002">
    <property type="protein sequence ID" value="PKM91384.1"/>
    <property type="molecule type" value="Genomic_DNA"/>
</dbReference>
<dbReference type="InterPro" id="IPR023214">
    <property type="entry name" value="HAD_sf"/>
</dbReference>
<dbReference type="InterPro" id="IPR023198">
    <property type="entry name" value="PGP-like_dom2"/>
</dbReference>
<dbReference type="Gene3D" id="3.40.50.1000">
    <property type="entry name" value="HAD superfamily/HAD-like"/>
    <property type="match status" value="1"/>
</dbReference>
<dbReference type="InterPro" id="IPR041492">
    <property type="entry name" value="HAD_2"/>
</dbReference>
<name>A0A2N2E9G8_9BACT</name>
<dbReference type="InterPro" id="IPR006439">
    <property type="entry name" value="HAD-SF_hydro_IA"/>
</dbReference>
<dbReference type="AlphaFoldDB" id="A0A2N2E9G8"/>
<evidence type="ECO:0000313" key="2">
    <source>
        <dbReference type="Proteomes" id="UP000233517"/>
    </source>
</evidence>
<dbReference type="SFLD" id="SFLDS00003">
    <property type="entry name" value="Haloacid_Dehalogenase"/>
    <property type="match status" value="1"/>
</dbReference>
<accession>A0A2N2E9G8</accession>
<dbReference type="GO" id="GO:0008967">
    <property type="term" value="F:phosphoglycolate phosphatase activity"/>
    <property type="evidence" value="ECO:0007669"/>
    <property type="project" value="TreeGrafter"/>
</dbReference>
<dbReference type="Pfam" id="PF13419">
    <property type="entry name" value="HAD_2"/>
    <property type="match status" value="1"/>
</dbReference>
<dbReference type="SUPFAM" id="SSF56784">
    <property type="entry name" value="HAD-like"/>
    <property type="match status" value="1"/>
</dbReference>
<gene>
    <name evidence="1" type="ORF">CVU82_02190</name>
</gene>
<dbReference type="GO" id="GO:0005829">
    <property type="term" value="C:cytosol"/>
    <property type="evidence" value="ECO:0007669"/>
    <property type="project" value="TreeGrafter"/>
</dbReference>
<dbReference type="Gene3D" id="1.10.150.240">
    <property type="entry name" value="Putative phosphatase, domain 2"/>
    <property type="match status" value="1"/>
</dbReference>
<proteinExistence type="predicted"/>
<dbReference type="SFLD" id="SFLDG01129">
    <property type="entry name" value="C1.5:_HAD__Beta-PGM__Phosphata"/>
    <property type="match status" value="1"/>
</dbReference>
<evidence type="ECO:0008006" key="3">
    <source>
        <dbReference type="Google" id="ProtNLM"/>
    </source>
</evidence>
<dbReference type="InterPro" id="IPR050155">
    <property type="entry name" value="HAD-like_hydrolase_sf"/>
</dbReference>
<dbReference type="PANTHER" id="PTHR43434">
    <property type="entry name" value="PHOSPHOGLYCOLATE PHOSPHATASE"/>
    <property type="match status" value="1"/>
</dbReference>
<dbReference type="InterPro" id="IPR036412">
    <property type="entry name" value="HAD-like_sf"/>
</dbReference>
<evidence type="ECO:0000313" key="1">
    <source>
        <dbReference type="EMBL" id="PKM91384.1"/>
    </source>
</evidence>
<dbReference type="CDD" id="cd01427">
    <property type="entry name" value="HAD_like"/>
    <property type="match status" value="1"/>
</dbReference>